<comment type="caution">
    <text evidence="1">The sequence shown here is derived from an EMBL/GenBank/DDBJ whole genome shotgun (WGS) entry which is preliminary data.</text>
</comment>
<organism evidence="1 2">
    <name type="scientific">Bacillus clarus</name>
    <dbReference type="NCBI Taxonomy" id="2338372"/>
    <lineage>
        <taxon>Bacteria</taxon>
        <taxon>Bacillati</taxon>
        <taxon>Bacillota</taxon>
        <taxon>Bacilli</taxon>
        <taxon>Bacillales</taxon>
        <taxon>Bacillaceae</taxon>
        <taxon>Bacillus</taxon>
        <taxon>Bacillus cereus group</taxon>
    </lineage>
</organism>
<gene>
    <name evidence="1" type="ORF">DJ93_606</name>
</gene>
<dbReference type="EMBL" id="JMQC01000008">
    <property type="protein sequence ID" value="KFN01570.1"/>
    <property type="molecule type" value="Genomic_DNA"/>
</dbReference>
<protein>
    <submittedName>
        <fullName evidence="1">Uncharacterized protein</fullName>
    </submittedName>
</protein>
<accession>A0A090YT66</accession>
<evidence type="ECO:0000313" key="2">
    <source>
        <dbReference type="Proteomes" id="UP000029389"/>
    </source>
</evidence>
<reference evidence="1 2" key="1">
    <citation type="submission" date="2014-04" db="EMBL/GenBank/DDBJ databases">
        <authorList>
            <person name="Bishop-Lilly K.A."/>
            <person name="Broomall S.M."/>
            <person name="Chain P.S."/>
            <person name="Chertkov O."/>
            <person name="Coyne S.R."/>
            <person name="Daligault H.E."/>
            <person name="Davenport K.W."/>
            <person name="Erkkila T."/>
            <person name="Frey K.G."/>
            <person name="Gibbons H.S."/>
            <person name="Gu W."/>
            <person name="Jaissle J."/>
            <person name="Johnson S.L."/>
            <person name="Koroleva G.I."/>
            <person name="Ladner J.T."/>
            <person name="Lo C.-C."/>
            <person name="Minogue T.D."/>
            <person name="Munk C."/>
            <person name="Palacios G.F."/>
            <person name="Redden C.L."/>
            <person name="Rosenzweig C.N."/>
            <person name="Scholz M.B."/>
            <person name="Teshima H."/>
            <person name="Xu Y."/>
        </authorList>
    </citation>
    <scope>NUCLEOTIDE SEQUENCE [LARGE SCALE GENOMIC DNA]</scope>
    <source>
        <strain evidence="1 2">BHP</strain>
    </source>
</reference>
<dbReference type="AlphaFoldDB" id="A0A090YT66"/>
<dbReference type="Proteomes" id="UP000029389">
    <property type="component" value="Unassembled WGS sequence"/>
</dbReference>
<name>A0A090YT66_9BACI</name>
<evidence type="ECO:0000313" key="1">
    <source>
        <dbReference type="EMBL" id="KFN01570.1"/>
    </source>
</evidence>
<proteinExistence type="predicted"/>
<dbReference type="PATRIC" id="fig|1405.8.peg.780"/>
<sequence>MTVARKRLEVGKPLPSDIELLHHEIFESRFEGIFKTTYREAHDATVRSGRPWDVQKIDKE</sequence>